<comment type="caution">
    <text evidence="1">The sequence shown here is derived from an EMBL/GenBank/DDBJ whole genome shotgun (WGS) entry which is preliminary data.</text>
</comment>
<accession>A0A318M4Z5</accession>
<dbReference type="Proteomes" id="UP000247892">
    <property type="component" value="Unassembled WGS sequence"/>
</dbReference>
<proteinExistence type="predicted"/>
<sequence>MSTSALDRAHDFLVTHARLLERRLAELWLGKSAPATAFAVLDALAAYRNPDGGLGHALEPDARAPESQPLAVDFALEAVEQVLDSPAGADPVVRDRVAGFAESLVPYLESVAAPSGGLPIVLPSVARYPRAAHWGDGRFPPGLNPTAGIVTRLRRAGAKGAWLDTADEFCRAEIDRLTGLDGHSALNVLHFLAHAPDRDWAARQRAEIAGRLAGLPHFHLYPGEGYGLTPLDLAPLPDDPLRELVPADAVTAHLTALAAAQQPDGGWPLSWEPPGPASLLEWRGVVTLKAARALGANA</sequence>
<reference evidence="1 2" key="1">
    <citation type="submission" date="2016-07" db="EMBL/GenBank/DDBJ databases">
        <title>Draft genome sequence of Prauserella sp. YIM 121212, isolated from alkaline soil.</title>
        <authorList>
            <person name="Ruckert C."/>
            <person name="Albersmeier A."/>
            <person name="Jiang C.-L."/>
            <person name="Jiang Y."/>
            <person name="Kalinowski J."/>
            <person name="Schneider O."/>
            <person name="Winkler A."/>
            <person name="Zotchev S.B."/>
        </authorList>
    </citation>
    <scope>NUCLEOTIDE SEQUENCE [LARGE SCALE GENOMIC DNA]</scope>
    <source>
        <strain evidence="1 2">YIM 121212</strain>
    </source>
</reference>
<dbReference type="RefSeq" id="WP_110339790.1">
    <property type="nucleotide sequence ID" value="NZ_MASU01000009.1"/>
</dbReference>
<evidence type="ECO:0000313" key="1">
    <source>
        <dbReference type="EMBL" id="PXY28538.1"/>
    </source>
</evidence>
<name>A0A318M4Z5_9PSEU</name>
<dbReference type="OrthoDB" id="3286086at2"/>
<gene>
    <name evidence="1" type="ORF">BA062_21950</name>
</gene>
<protein>
    <submittedName>
        <fullName evidence="1">Uncharacterized protein</fullName>
    </submittedName>
</protein>
<keyword evidence="2" id="KW-1185">Reference proteome</keyword>
<evidence type="ECO:0000313" key="2">
    <source>
        <dbReference type="Proteomes" id="UP000247892"/>
    </source>
</evidence>
<organism evidence="1 2">
    <name type="scientific">Prauserella flavalba</name>
    <dbReference type="NCBI Taxonomy" id="1477506"/>
    <lineage>
        <taxon>Bacteria</taxon>
        <taxon>Bacillati</taxon>
        <taxon>Actinomycetota</taxon>
        <taxon>Actinomycetes</taxon>
        <taxon>Pseudonocardiales</taxon>
        <taxon>Pseudonocardiaceae</taxon>
        <taxon>Prauserella</taxon>
    </lineage>
</organism>
<dbReference type="AlphaFoldDB" id="A0A318M4Z5"/>
<dbReference type="EMBL" id="MASU01000009">
    <property type="protein sequence ID" value="PXY28538.1"/>
    <property type="molecule type" value="Genomic_DNA"/>
</dbReference>